<dbReference type="Pfam" id="PF18029">
    <property type="entry name" value="Glyoxalase_6"/>
    <property type="match status" value="1"/>
</dbReference>
<organism evidence="2 3">
    <name type="scientific">Luteimicrobium album</name>
    <dbReference type="NCBI Taxonomy" id="1054550"/>
    <lineage>
        <taxon>Bacteria</taxon>
        <taxon>Bacillati</taxon>
        <taxon>Actinomycetota</taxon>
        <taxon>Actinomycetes</taxon>
        <taxon>Micrococcales</taxon>
        <taxon>Luteimicrobium</taxon>
    </lineage>
</organism>
<dbReference type="PANTHER" id="PTHR35908:SF1">
    <property type="entry name" value="CONSERVED PROTEIN"/>
    <property type="match status" value="1"/>
</dbReference>
<dbReference type="InterPro" id="IPR029068">
    <property type="entry name" value="Glyas_Bleomycin-R_OHBP_Dase"/>
</dbReference>
<dbReference type="Proteomes" id="UP001157091">
    <property type="component" value="Unassembled WGS sequence"/>
</dbReference>
<dbReference type="InterPro" id="IPR037523">
    <property type="entry name" value="VOC_core"/>
</dbReference>
<keyword evidence="3" id="KW-1185">Reference proteome</keyword>
<dbReference type="InterPro" id="IPR041581">
    <property type="entry name" value="Glyoxalase_6"/>
</dbReference>
<reference evidence="3" key="1">
    <citation type="journal article" date="2019" name="Int. J. Syst. Evol. Microbiol.">
        <title>The Global Catalogue of Microorganisms (GCM) 10K type strain sequencing project: providing services to taxonomists for standard genome sequencing and annotation.</title>
        <authorList>
            <consortium name="The Broad Institute Genomics Platform"/>
            <consortium name="The Broad Institute Genome Sequencing Center for Infectious Disease"/>
            <person name="Wu L."/>
            <person name="Ma J."/>
        </authorList>
    </citation>
    <scope>NUCLEOTIDE SEQUENCE [LARGE SCALE GENOMIC DNA]</scope>
    <source>
        <strain evidence="3">NBRC 106348</strain>
    </source>
</reference>
<keyword evidence="2" id="KW-0456">Lyase</keyword>
<dbReference type="PROSITE" id="PS51819">
    <property type="entry name" value="VOC"/>
    <property type="match status" value="1"/>
</dbReference>
<dbReference type="RefSeq" id="WP_284294399.1">
    <property type="nucleotide sequence ID" value="NZ_BSUK01000001.1"/>
</dbReference>
<protein>
    <submittedName>
        <fullName evidence="2">Lactoylglutathione lyase</fullName>
    </submittedName>
</protein>
<name>A0ABQ6I689_9MICO</name>
<gene>
    <name evidence="2" type="ORF">GCM10025864_37310</name>
</gene>
<accession>A0ABQ6I689</accession>
<dbReference type="GO" id="GO:0016829">
    <property type="term" value="F:lyase activity"/>
    <property type="evidence" value="ECO:0007669"/>
    <property type="project" value="UniProtKB-KW"/>
</dbReference>
<dbReference type="PANTHER" id="PTHR35908">
    <property type="entry name" value="HYPOTHETICAL FUSION PROTEIN"/>
    <property type="match status" value="1"/>
</dbReference>
<proteinExistence type="predicted"/>
<dbReference type="CDD" id="cd06587">
    <property type="entry name" value="VOC"/>
    <property type="match status" value="1"/>
</dbReference>
<sequence length="129" mass="13840">MPSRIATIAIDAVDPEAVAAFWCDVLGWRVLQREDDLVSIGPGDASWPTIDVAAVPEGKVVKNRLHLDLRADGTTTQAELDRLLALGARRVDVGQGPDAPWVVLADVEGNEFCLLPRTVQEARSADAQG</sequence>
<evidence type="ECO:0000313" key="2">
    <source>
        <dbReference type="EMBL" id="GMA25972.1"/>
    </source>
</evidence>
<comment type="caution">
    <text evidence="2">The sequence shown here is derived from an EMBL/GenBank/DDBJ whole genome shotgun (WGS) entry which is preliminary data.</text>
</comment>
<dbReference type="SUPFAM" id="SSF54593">
    <property type="entry name" value="Glyoxalase/Bleomycin resistance protein/Dihydroxybiphenyl dioxygenase"/>
    <property type="match status" value="1"/>
</dbReference>
<dbReference type="Gene3D" id="3.10.180.10">
    <property type="entry name" value="2,3-Dihydroxybiphenyl 1,2-Dioxygenase, domain 1"/>
    <property type="match status" value="1"/>
</dbReference>
<evidence type="ECO:0000259" key="1">
    <source>
        <dbReference type="PROSITE" id="PS51819"/>
    </source>
</evidence>
<dbReference type="EMBL" id="BSUK01000001">
    <property type="protein sequence ID" value="GMA25972.1"/>
    <property type="molecule type" value="Genomic_DNA"/>
</dbReference>
<feature type="domain" description="VOC" evidence="1">
    <location>
        <begin position="4"/>
        <end position="117"/>
    </location>
</feature>
<evidence type="ECO:0000313" key="3">
    <source>
        <dbReference type="Proteomes" id="UP001157091"/>
    </source>
</evidence>